<sequence>MTSLSTSARHERLLSELDHVRLQRLGAASWPEALQDVMEAPELVAPREVPSDVVTMYSMVTLTDLDGSDERQLTLTYPQDAEPARGFVSVLSPVGAGLLGLRVGDVARWRTPDGREHAARVAALLFQPEASGDYTT</sequence>
<keyword evidence="3" id="KW-1185">Reference proteome</keyword>
<dbReference type="GO" id="GO:0032784">
    <property type="term" value="P:regulation of DNA-templated transcription elongation"/>
    <property type="evidence" value="ECO:0007669"/>
    <property type="project" value="InterPro"/>
</dbReference>
<keyword evidence="2" id="KW-0648">Protein biosynthesis</keyword>
<reference evidence="2 3" key="1">
    <citation type="submission" date="2018-02" db="EMBL/GenBank/DDBJ databases">
        <title>Reclassifiation of [Polyangium] brachysporum DSM 7029 as Guopingzhaonella breviflexa gen. nov., sp. nov., a member of the family Comamonadaceae.</title>
        <authorList>
            <person name="Tang B."/>
        </authorList>
    </citation>
    <scope>NUCLEOTIDE SEQUENCE [LARGE SCALE GENOMIC DNA]</scope>
    <source>
        <strain evidence="2 3">BCRC 80649</strain>
    </source>
</reference>
<dbReference type="PANTHER" id="PTHR30437:SF5">
    <property type="entry name" value="REGULATOR OF NUCLEOSIDE DIPHOSPHATE KINASE"/>
    <property type="match status" value="1"/>
</dbReference>
<dbReference type="InterPro" id="IPR018151">
    <property type="entry name" value="TF_GreA/GreB_CS"/>
</dbReference>
<dbReference type="PANTHER" id="PTHR30437">
    <property type="entry name" value="TRANSCRIPTION ELONGATION FACTOR GREA"/>
    <property type="match status" value="1"/>
</dbReference>
<name>A0A2S5SRA5_9BURK</name>
<organism evidence="2 3">
    <name type="scientific">Caldimonas caldifontis</name>
    <dbReference type="NCBI Taxonomy" id="1452508"/>
    <lineage>
        <taxon>Bacteria</taxon>
        <taxon>Pseudomonadati</taxon>
        <taxon>Pseudomonadota</taxon>
        <taxon>Betaproteobacteria</taxon>
        <taxon>Burkholderiales</taxon>
        <taxon>Sphaerotilaceae</taxon>
        <taxon>Caldimonas</taxon>
    </lineage>
</organism>
<dbReference type="RefSeq" id="WP_104303578.1">
    <property type="nucleotide sequence ID" value="NZ_PSNX01000015.1"/>
</dbReference>
<dbReference type="GO" id="GO:0003746">
    <property type="term" value="F:translation elongation factor activity"/>
    <property type="evidence" value="ECO:0007669"/>
    <property type="project" value="UniProtKB-KW"/>
</dbReference>
<dbReference type="GO" id="GO:0070063">
    <property type="term" value="F:RNA polymerase binding"/>
    <property type="evidence" value="ECO:0007669"/>
    <property type="project" value="InterPro"/>
</dbReference>
<dbReference type="AlphaFoldDB" id="A0A2S5SRA5"/>
<dbReference type="InterPro" id="IPR023459">
    <property type="entry name" value="Tscrpt_elong_fac_GreA/B_fam"/>
</dbReference>
<dbReference type="OrthoDB" id="192847at2"/>
<dbReference type="Proteomes" id="UP000238605">
    <property type="component" value="Unassembled WGS sequence"/>
</dbReference>
<accession>A0A2S5SRA5</accession>
<evidence type="ECO:0000259" key="1">
    <source>
        <dbReference type="Pfam" id="PF01272"/>
    </source>
</evidence>
<dbReference type="GO" id="GO:0006354">
    <property type="term" value="P:DNA-templated transcription elongation"/>
    <property type="evidence" value="ECO:0007669"/>
    <property type="project" value="TreeGrafter"/>
</dbReference>
<gene>
    <name evidence="2" type="ORF">C1704_15140</name>
</gene>
<dbReference type="InterPro" id="IPR036953">
    <property type="entry name" value="GreA/GreB_C_sf"/>
</dbReference>
<dbReference type="SUPFAM" id="SSF54534">
    <property type="entry name" value="FKBP-like"/>
    <property type="match status" value="1"/>
</dbReference>
<evidence type="ECO:0000313" key="3">
    <source>
        <dbReference type="Proteomes" id="UP000238605"/>
    </source>
</evidence>
<comment type="caution">
    <text evidence="2">The sequence shown here is derived from an EMBL/GenBank/DDBJ whole genome shotgun (WGS) entry which is preliminary data.</text>
</comment>
<proteinExistence type="predicted"/>
<feature type="domain" description="Transcription elongation factor GreA/GreB C-terminal" evidence="1">
    <location>
        <begin position="50"/>
        <end position="121"/>
    </location>
</feature>
<dbReference type="EMBL" id="PSNX01000015">
    <property type="protein sequence ID" value="PPE65275.1"/>
    <property type="molecule type" value="Genomic_DNA"/>
</dbReference>
<keyword evidence="2" id="KW-0251">Elongation factor</keyword>
<protein>
    <submittedName>
        <fullName evidence="2">Transcription elongation factor GreAB</fullName>
    </submittedName>
</protein>
<dbReference type="InterPro" id="IPR001437">
    <property type="entry name" value="Tscrpt_elong_fac_GreA/B_C"/>
</dbReference>
<dbReference type="GO" id="GO:0003677">
    <property type="term" value="F:DNA binding"/>
    <property type="evidence" value="ECO:0007669"/>
    <property type="project" value="InterPro"/>
</dbReference>
<dbReference type="Gene3D" id="3.10.50.30">
    <property type="entry name" value="Transcription elongation factor, GreA/GreB, C-terminal domain"/>
    <property type="match status" value="1"/>
</dbReference>
<evidence type="ECO:0000313" key="2">
    <source>
        <dbReference type="EMBL" id="PPE65275.1"/>
    </source>
</evidence>
<dbReference type="Pfam" id="PF01272">
    <property type="entry name" value="GreA_GreB"/>
    <property type="match status" value="1"/>
</dbReference>
<dbReference type="PROSITE" id="PS00830">
    <property type="entry name" value="GREAB_2"/>
    <property type="match status" value="1"/>
</dbReference>